<dbReference type="Gene3D" id="1.10.167.10">
    <property type="entry name" value="Regulator of G-protein Signalling 4, domain 2"/>
    <property type="match status" value="1"/>
</dbReference>
<dbReference type="OrthoDB" id="196547at2759"/>
<dbReference type="InterPro" id="IPR044926">
    <property type="entry name" value="RGS_subdomain_2"/>
</dbReference>
<dbReference type="SMART" id="SM00315">
    <property type="entry name" value="RGS"/>
    <property type="match status" value="1"/>
</dbReference>
<keyword evidence="4" id="KW-1185">Reference proteome</keyword>
<dbReference type="InterPro" id="IPR036305">
    <property type="entry name" value="RGS_sf"/>
</dbReference>
<name>A0A1X2IMC6_9FUNG</name>
<dbReference type="STRING" id="90262.A0A1X2IMC6"/>
<dbReference type="AlphaFoldDB" id="A0A1X2IMC6"/>
<dbReference type="PANTHER" id="PTHR10845">
    <property type="entry name" value="REGULATOR OF G PROTEIN SIGNALING"/>
    <property type="match status" value="1"/>
</dbReference>
<dbReference type="CDD" id="cd07440">
    <property type="entry name" value="RGS"/>
    <property type="match status" value="1"/>
</dbReference>
<dbReference type="EMBL" id="MCGE01000008">
    <property type="protein sequence ID" value="ORZ18933.1"/>
    <property type="molecule type" value="Genomic_DNA"/>
</dbReference>
<dbReference type="PANTHER" id="PTHR10845:SF192">
    <property type="entry name" value="DOUBLE HIT, ISOFORM B"/>
    <property type="match status" value="1"/>
</dbReference>
<dbReference type="PROSITE" id="PS50132">
    <property type="entry name" value="RGS"/>
    <property type="match status" value="1"/>
</dbReference>
<evidence type="ECO:0000313" key="3">
    <source>
        <dbReference type="EMBL" id="ORZ18933.1"/>
    </source>
</evidence>
<protein>
    <submittedName>
        <fullName evidence="3">RGS domain-containing protein</fullName>
    </submittedName>
</protein>
<dbReference type="PRINTS" id="PR01301">
    <property type="entry name" value="RGSPROTEIN"/>
</dbReference>
<evidence type="ECO:0000259" key="2">
    <source>
        <dbReference type="PROSITE" id="PS50132"/>
    </source>
</evidence>
<feature type="domain" description="RGS" evidence="2">
    <location>
        <begin position="117"/>
        <end position="235"/>
    </location>
</feature>
<evidence type="ECO:0000313" key="4">
    <source>
        <dbReference type="Proteomes" id="UP000193560"/>
    </source>
</evidence>
<gene>
    <name evidence="3" type="ORF">BCR42DRAFT_324800</name>
</gene>
<comment type="caution">
    <text evidence="3">The sequence shown here is derived from an EMBL/GenBank/DDBJ whole genome shotgun (WGS) entry which is preliminary data.</text>
</comment>
<dbReference type="SUPFAM" id="SSF48097">
    <property type="entry name" value="Regulator of G-protein signaling, RGS"/>
    <property type="match status" value="1"/>
</dbReference>
<dbReference type="InterPro" id="IPR016137">
    <property type="entry name" value="RGS"/>
</dbReference>
<sequence length="242" mass="28144">MEDEETTNPLDHDYDHDYLQQQQYDQNFSSFSPPIGPTSTQTSSTISASRPRSNSISSSISESLKKLTQYNNLPNFDIHTMYKIKKRRSSSGNVDQQHQNQAQIQKDICIQDIKNDGIGAMLNSRVPLCYFLHHLLEEYSCENLFFYLELQQYERINYVSVAQQLAAAEHIHDTYLARNCQFEVNLDDKVRSSVTSALEARNADHCFQTAKREVYLLLESSFMQFMRTDIWNQMIENCGKRK</sequence>
<dbReference type="Pfam" id="PF00615">
    <property type="entry name" value="RGS"/>
    <property type="match status" value="1"/>
</dbReference>
<reference evidence="3 4" key="1">
    <citation type="submission" date="2016-07" db="EMBL/GenBank/DDBJ databases">
        <title>Pervasive Adenine N6-methylation of Active Genes in Fungi.</title>
        <authorList>
            <consortium name="DOE Joint Genome Institute"/>
            <person name="Mondo S.J."/>
            <person name="Dannebaum R.O."/>
            <person name="Kuo R.C."/>
            <person name="Labutti K."/>
            <person name="Haridas S."/>
            <person name="Kuo A."/>
            <person name="Salamov A."/>
            <person name="Ahrendt S.R."/>
            <person name="Lipzen A."/>
            <person name="Sullivan W."/>
            <person name="Andreopoulos W.B."/>
            <person name="Clum A."/>
            <person name="Lindquist E."/>
            <person name="Daum C."/>
            <person name="Ramamoorthy G.K."/>
            <person name="Gryganskyi A."/>
            <person name="Culley D."/>
            <person name="Magnuson J.K."/>
            <person name="James T.Y."/>
            <person name="O'Malley M.A."/>
            <person name="Stajich J.E."/>
            <person name="Spatafora J.W."/>
            <person name="Visel A."/>
            <person name="Grigoriev I.V."/>
        </authorList>
    </citation>
    <scope>NUCLEOTIDE SEQUENCE [LARGE SCALE GENOMIC DNA]</scope>
    <source>
        <strain evidence="3 4">NRRL 1336</strain>
    </source>
</reference>
<feature type="compositionally biased region" description="Low complexity" evidence="1">
    <location>
        <begin position="37"/>
        <end position="57"/>
    </location>
</feature>
<organism evidence="3 4">
    <name type="scientific">Absidia repens</name>
    <dbReference type="NCBI Taxonomy" id="90262"/>
    <lineage>
        <taxon>Eukaryota</taxon>
        <taxon>Fungi</taxon>
        <taxon>Fungi incertae sedis</taxon>
        <taxon>Mucoromycota</taxon>
        <taxon>Mucoromycotina</taxon>
        <taxon>Mucoromycetes</taxon>
        <taxon>Mucorales</taxon>
        <taxon>Cunninghamellaceae</taxon>
        <taxon>Absidia</taxon>
    </lineage>
</organism>
<proteinExistence type="predicted"/>
<evidence type="ECO:0000256" key="1">
    <source>
        <dbReference type="SAM" id="MobiDB-lite"/>
    </source>
</evidence>
<feature type="region of interest" description="Disordered" evidence="1">
    <location>
        <begin position="1"/>
        <end position="57"/>
    </location>
</feature>
<dbReference type="Proteomes" id="UP000193560">
    <property type="component" value="Unassembled WGS sequence"/>
</dbReference>
<accession>A0A1X2IMC6</accession>